<organism evidence="1 2">
    <name type="scientific">Trichomonascus ciferrii</name>
    <dbReference type="NCBI Taxonomy" id="44093"/>
    <lineage>
        <taxon>Eukaryota</taxon>
        <taxon>Fungi</taxon>
        <taxon>Dikarya</taxon>
        <taxon>Ascomycota</taxon>
        <taxon>Saccharomycotina</taxon>
        <taxon>Dipodascomycetes</taxon>
        <taxon>Dipodascales</taxon>
        <taxon>Trichomonascaceae</taxon>
        <taxon>Trichomonascus</taxon>
        <taxon>Trichomonascus ciferrii complex</taxon>
    </lineage>
</organism>
<reference evidence="1" key="1">
    <citation type="journal article" date="2019" name="G3 (Bethesda)">
        <title>Genome Assemblies of Two Rare Opportunistic Yeast Pathogens: Diutina rugosa (syn. Candida rugosa) and Trichomonascus ciferrii (syn. Candida ciferrii).</title>
        <authorList>
            <person name="Mixao V."/>
            <person name="Saus E."/>
            <person name="Hansen A.P."/>
            <person name="Lass-Florl C."/>
            <person name="Gabaldon T."/>
        </authorList>
    </citation>
    <scope>NUCLEOTIDE SEQUENCE</scope>
    <source>
        <strain evidence="1">CBS 4856</strain>
    </source>
</reference>
<accession>A0A642UPV0</accession>
<gene>
    <name evidence="1" type="ORF">TRICI_005768</name>
</gene>
<dbReference type="AlphaFoldDB" id="A0A642UPV0"/>
<protein>
    <submittedName>
        <fullName evidence="1">Uncharacterized protein</fullName>
    </submittedName>
</protein>
<sequence>MIVINAGEGLCAFEEADGCDVVVVDAAEDGDVPEVVGHAEVVEDAAGAPALGDEERVDDDAGAVAGERLEHGQVEEEGGCEAVEPRCVEET</sequence>
<name>A0A642UPV0_9ASCO</name>
<dbReference type="Proteomes" id="UP000761534">
    <property type="component" value="Unassembled WGS sequence"/>
</dbReference>
<dbReference type="EMBL" id="SWFS01000448">
    <property type="protein sequence ID" value="KAA8903081.1"/>
    <property type="molecule type" value="Genomic_DNA"/>
</dbReference>
<dbReference type="VEuPathDB" id="FungiDB:TRICI_005768"/>
<comment type="caution">
    <text evidence="1">The sequence shown here is derived from an EMBL/GenBank/DDBJ whole genome shotgun (WGS) entry which is preliminary data.</text>
</comment>
<evidence type="ECO:0000313" key="2">
    <source>
        <dbReference type="Proteomes" id="UP000761534"/>
    </source>
</evidence>
<evidence type="ECO:0000313" key="1">
    <source>
        <dbReference type="EMBL" id="KAA8903081.1"/>
    </source>
</evidence>
<keyword evidence="2" id="KW-1185">Reference proteome</keyword>
<proteinExistence type="predicted"/>